<dbReference type="AlphaFoldDB" id="A0A0D2JT92"/>
<name>A0A0D2JT92_9EURO</name>
<proteinExistence type="predicted"/>
<accession>A0A0D2JT92</accession>
<evidence type="ECO:0000259" key="1">
    <source>
        <dbReference type="Pfam" id="PF06985"/>
    </source>
</evidence>
<dbReference type="PANTHER" id="PTHR24148">
    <property type="entry name" value="ANKYRIN REPEAT DOMAIN-CONTAINING PROTEIN 39 HOMOLOG-RELATED"/>
    <property type="match status" value="1"/>
</dbReference>
<protein>
    <recommendedName>
        <fullName evidence="1">Heterokaryon incompatibility domain-containing protein</fullName>
    </recommendedName>
</protein>
<sequence>MNESYQYQRLGTAAAIRLIAVLPDRVDESIMCKIYDFPEADIPTSGYYALSYFWGDPTPTRTIHLEDRHGNTYPHALHKNLWQFLNHAWQKKSFDLLYWMDSLCLNQEDHNEIAQQVPRMGEIYSAAEEVLIWLGHDQQGEEDLRLVRDWPEPIDWSPLGSDNEEEPKRTEWAEKRFDKVKDAAEVVLARKVTVAYGKVALGLDEFLSHVNPFRDASSEFTWLPTIWSLVDLRKTGGKKPLLDLISDFELCKSSRTIDKVYGILGLVADLDDGTSPAKLIEVNYEKRPFEVYWDTAFESGAPWNKYSDILFSLGHLLWHAEDETGDFDFWTLKEYAREENTSEQHASEADFFQVFRISKCGGHGPRSHSKRNRDAFKVEIPSKVWIIS</sequence>
<feature type="domain" description="Heterokaryon incompatibility" evidence="1">
    <location>
        <begin position="47"/>
        <end position="151"/>
    </location>
</feature>
<dbReference type="RefSeq" id="XP_016630825.1">
    <property type="nucleotide sequence ID" value="XM_016777919.1"/>
</dbReference>
<dbReference type="EMBL" id="KN848076">
    <property type="protein sequence ID" value="KIX96702.1"/>
    <property type="molecule type" value="Genomic_DNA"/>
</dbReference>
<keyword evidence="3" id="KW-1185">Reference proteome</keyword>
<gene>
    <name evidence="2" type="ORF">Z520_07421</name>
</gene>
<dbReference type="PANTHER" id="PTHR24148:SF73">
    <property type="entry name" value="HET DOMAIN PROTEIN (AFU_ORTHOLOGUE AFUA_8G01020)"/>
    <property type="match status" value="1"/>
</dbReference>
<dbReference type="OrthoDB" id="4161734at2759"/>
<reference evidence="2 3" key="1">
    <citation type="submission" date="2015-01" db="EMBL/GenBank/DDBJ databases">
        <title>The Genome Sequence of Fonsecaea multimorphosa CBS 102226.</title>
        <authorList>
            <consortium name="The Broad Institute Genomics Platform"/>
            <person name="Cuomo C."/>
            <person name="de Hoog S."/>
            <person name="Gorbushina A."/>
            <person name="Stielow B."/>
            <person name="Teixiera M."/>
            <person name="Abouelleil A."/>
            <person name="Chapman S.B."/>
            <person name="Priest M."/>
            <person name="Young S.K."/>
            <person name="Wortman J."/>
            <person name="Nusbaum C."/>
            <person name="Birren B."/>
        </authorList>
    </citation>
    <scope>NUCLEOTIDE SEQUENCE [LARGE SCALE GENOMIC DNA]</scope>
    <source>
        <strain evidence="2 3">CBS 102226</strain>
    </source>
</reference>
<evidence type="ECO:0000313" key="2">
    <source>
        <dbReference type="EMBL" id="KIX96702.1"/>
    </source>
</evidence>
<organism evidence="2 3">
    <name type="scientific">Fonsecaea multimorphosa CBS 102226</name>
    <dbReference type="NCBI Taxonomy" id="1442371"/>
    <lineage>
        <taxon>Eukaryota</taxon>
        <taxon>Fungi</taxon>
        <taxon>Dikarya</taxon>
        <taxon>Ascomycota</taxon>
        <taxon>Pezizomycotina</taxon>
        <taxon>Eurotiomycetes</taxon>
        <taxon>Chaetothyriomycetidae</taxon>
        <taxon>Chaetothyriales</taxon>
        <taxon>Herpotrichiellaceae</taxon>
        <taxon>Fonsecaea</taxon>
    </lineage>
</organism>
<dbReference type="GeneID" id="27713167"/>
<dbReference type="InterPro" id="IPR010730">
    <property type="entry name" value="HET"/>
</dbReference>
<dbReference type="Pfam" id="PF06985">
    <property type="entry name" value="HET"/>
    <property type="match status" value="1"/>
</dbReference>
<dbReference type="Proteomes" id="UP000053411">
    <property type="component" value="Unassembled WGS sequence"/>
</dbReference>
<dbReference type="InterPro" id="IPR052895">
    <property type="entry name" value="HetReg/Transcr_Mod"/>
</dbReference>
<dbReference type="VEuPathDB" id="FungiDB:Z520_07421"/>
<evidence type="ECO:0000313" key="3">
    <source>
        <dbReference type="Proteomes" id="UP000053411"/>
    </source>
</evidence>